<dbReference type="EMBL" id="CACRXK020002985">
    <property type="protein sequence ID" value="CAB3996951.1"/>
    <property type="molecule type" value="Genomic_DNA"/>
</dbReference>
<evidence type="ECO:0000313" key="2">
    <source>
        <dbReference type="Proteomes" id="UP001152795"/>
    </source>
</evidence>
<protein>
    <submittedName>
        <fullName evidence="1">Uncharacterized protein</fullName>
    </submittedName>
</protein>
<reference evidence="1" key="1">
    <citation type="submission" date="2020-04" db="EMBL/GenBank/DDBJ databases">
        <authorList>
            <person name="Alioto T."/>
            <person name="Alioto T."/>
            <person name="Gomez Garrido J."/>
        </authorList>
    </citation>
    <scope>NUCLEOTIDE SEQUENCE</scope>
    <source>
        <strain evidence="1">A484AB</strain>
    </source>
</reference>
<sequence length="174" mass="19931">MATAILTSIKVCVPEFKPEELSDTGKNVDRRWKEWLENLELVLDFEGVTDPAEGASKRRAALLTVGGQTLREIFSTLTVKFSPKKNLTADRYRFFCTKPTSPEETHDHWITRLRTKGKDCEFENMTLDEAIKLVVTLHTPSDKLQRDIIAKDMDLKTLIDSARALELTQRDHLQ</sequence>
<name>A0A6S7HPW7_PARCT</name>
<dbReference type="AlphaFoldDB" id="A0A6S7HPW7"/>
<keyword evidence="2" id="KW-1185">Reference proteome</keyword>
<accession>A0A6S7HPW7</accession>
<comment type="caution">
    <text evidence="1">The sequence shown here is derived from an EMBL/GenBank/DDBJ whole genome shotgun (WGS) entry which is preliminary data.</text>
</comment>
<dbReference type="Proteomes" id="UP001152795">
    <property type="component" value="Unassembled WGS sequence"/>
</dbReference>
<proteinExistence type="predicted"/>
<organism evidence="1 2">
    <name type="scientific">Paramuricea clavata</name>
    <name type="common">Red gorgonian</name>
    <name type="synonym">Violescent sea-whip</name>
    <dbReference type="NCBI Taxonomy" id="317549"/>
    <lineage>
        <taxon>Eukaryota</taxon>
        <taxon>Metazoa</taxon>
        <taxon>Cnidaria</taxon>
        <taxon>Anthozoa</taxon>
        <taxon>Octocorallia</taxon>
        <taxon>Malacalcyonacea</taxon>
        <taxon>Plexauridae</taxon>
        <taxon>Paramuricea</taxon>
    </lineage>
</organism>
<gene>
    <name evidence="1" type="ORF">PACLA_8A037672</name>
</gene>
<evidence type="ECO:0000313" key="1">
    <source>
        <dbReference type="EMBL" id="CAB3996951.1"/>
    </source>
</evidence>
<dbReference type="OrthoDB" id="8039770at2759"/>